<comment type="catalytic activity">
    <reaction evidence="6">
        <text>a 1-acyl-sn-glycero-3-phosphocholine + H2O = sn-glycerol 3-phosphocholine + a fatty acid + H(+)</text>
        <dbReference type="Rhea" id="RHEA:15177"/>
        <dbReference type="ChEBI" id="CHEBI:15377"/>
        <dbReference type="ChEBI" id="CHEBI:15378"/>
        <dbReference type="ChEBI" id="CHEBI:16870"/>
        <dbReference type="ChEBI" id="CHEBI:28868"/>
        <dbReference type="ChEBI" id="CHEBI:58168"/>
        <dbReference type="EC" id="3.1.1.5"/>
    </reaction>
</comment>
<feature type="compositionally biased region" description="Polar residues" evidence="7">
    <location>
        <begin position="78"/>
        <end position="90"/>
    </location>
</feature>
<dbReference type="Proteomes" id="UP001304895">
    <property type="component" value="Unassembled WGS sequence"/>
</dbReference>
<dbReference type="EC" id="3.1.1.5" evidence="6"/>
<dbReference type="GO" id="GO:0004622">
    <property type="term" value="F:phosphatidylcholine lysophospholipase activity"/>
    <property type="evidence" value="ECO:0007669"/>
    <property type="project" value="UniProtKB-EC"/>
</dbReference>
<dbReference type="PANTHER" id="PTHR10728:SF40">
    <property type="entry name" value="PATATIN FAMILY PROTEIN"/>
    <property type="match status" value="1"/>
</dbReference>
<evidence type="ECO:0000256" key="5">
    <source>
        <dbReference type="PROSITE-ProRule" id="PRU00555"/>
    </source>
</evidence>
<feature type="compositionally biased region" description="Polar residues" evidence="7">
    <location>
        <begin position="630"/>
        <end position="639"/>
    </location>
</feature>
<evidence type="ECO:0000256" key="3">
    <source>
        <dbReference type="ARBA" id="ARBA00022963"/>
    </source>
</evidence>
<reference evidence="9" key="1">
    <citation type="journal article" date="2023" name="Mol. Phylogenet. Evol.">
        <title>Genome-scale phylogeny and comparative genomics of the fungal order Sordariales.</title>
        <authorList>
            <person name="Hensen N."/>
            <person name="Bonometti L."/>
            <person name="Westerberg I."/>
            <person name="Brannstrom I.O."/>
            <person name="Guillou S."/>
            <person name="Cros-Aarteil S."/>
            <person name="Calhoun S."/>
            <person name="Haridas S."/>
            <person name="Kuo A."/>
            <person name="Mondo S."/>
            <person name="Pangilinan J."/>
            <person name="Riley R."/>
            <person name="LaButti K."/>
            <person name="Andreopoulos B."/>
            <person name="Lipzen A."/>
            <person name="Chen C."/>
            <person name="Yan M."/>
            <person name="Daum C."/>
            <person name="Ng V."/>
            <person name="Clum A."/>
            <person name="Steindorff A."/>
            <person name="Ohm R.A."/>
            <person name="Martin F."/>
            <person name="Silar P."/>
            <person name="Natvig D.O."/>
            <person name="Lalanne C."/>
            <person name="Gautier V."/>
            <person name="Ament-Velasquez S.L."/>
            <person name="Kruys A."/>
            <person name="Hutchinson M.I."/>
            <person name="Powell A.J."/>
            <person name="Barry K."/>
            <person name="Miller A.N."/>
            <person name="Grigoriev I.V."/>
            <person name="Debuchy R."/>
            <person name="Gladieux P."/>
            <person name="Hiltunen Thoren M."/>
            <person name="Johannesson H."/>
        </authorList>
    </citation>
    <scope>NUCLEOTIDE SEQUENCE</scope>
    <source>
        <strain evidence="9">CBS 123565</strain>
    </source>
</reference>
<accession>A0AAN6ZCS7</accession>
<evidence type="ECO:0000256" key="6">
    <source>
        <dbReference type="RuleBase" id="RU362103"/>
    </source>
</evidence>
<dbReference type="GO" id="GO:0005829">
    <property type="term" value="C:cytosol"/>
    <property type="evidence" value="ECO:0007669"/>
    <property type="project" value="TreeGrafter"/>
</dbReference>
<feature type="compositionally biased region" description="Polar residues" evidence="7">
    <location>
        <begin position="1"/>
        <end position="11"/>
    </location>
</feature>
<evidence type="ECO:0000259" key="8">
    <source>
        <dbReference type="PROSITE" id="PS51210"/>
    </source>
</evidence>
<evidence type="ECO:0000256" key="2">
    <source>
        <dbReference type="ARBA" id="ARBA00022801"/>
    </source>
</evidence>
<protein>
    <recommendedName>
        <fullName evidence="6">Lysophospholipase</fullName>
        <ecNumber evidence="6">3.1.1.5</ecNumber>
    </recommendedName>
</protein>
<feature type="region of interest" description="Disordered" evidence="7">
    <location>
        <begin position="74"/>
        <end position="94"/>
    </location>
</feature>
<dbReference type="PANTHER" id="PTHR10728">
    <property type="entry name" value="CYTOSOLIC PHOSPHOLIPASE A2"/>
    <property type="match status" value="1"/>
</dbReference>
<dbReference type="PROSITE" id="PS51210">
    <property type="entry name" value="PLA2C"/>
    <property type="match status" value="1"/>
</dbReference>
<feature type="compositionally biased region" description="Basic and acidic residues" evidence="7">
    <location>
        <begin position="642"/>
        <end position="661"/>
    </location>
</feature>
<dbReference type="InterPro" id="IPR016035">
    <property type="entry name" value="Acyl_Trfase/lysoPLipase"/>
</dbReference>
<dbReference type="InterPro" id="IPR002642">
    <property type="entry name" value="LysoPLipase_cat_dom"/>
</dbReference>
<keyword evidence="10" id="KW-1185">Reference proteome</keyword>
<evidence type="ECO:0000256" key="4">
    <source>
        <dbReference type="ARBA" id="ARBA00023098"/>
    </source>
</evidence>
<dbReference type="SUPFAM" id="SSF52151">
    <property type="entry name" value="FabD/lysophospholipase-like"/>
    <property type="match status" value="1"/>
</dbReference>
<keyword evidence="4 5" id="KW-0443">Lipid metabolism</keyword>
<feature type="region of interest" description="Disordered" evidence="7">
    <location>
        <begin position="1"/>
        <end position="37"/>
    </location>
</feature>
<keyword evidence="2 5" id="KW-0378">Hydrolase</keyword>
<dbReference type="EMBL" id="MU853409">
    <property type="protein sequence ID" value="KAK4134330.1"/>
    <property type="molecule type" value="Genomic_DNA"/>
</dbReference>
<dbReference type="CDD" id="cd00147">
    <property type="entry name" value="cPLA2_like"/>
    <property type="match status" value="1"/>
</dbReference>
<dbReference type="GO" id="GO:0004623">
    <property type="term" value="F:phospholipase A2 activity"/>
    <property type="evidence" value="ECO:0007669"/>
    <property type="project" value="TreeGrafter"/>
</dbReference>
<dbReference type="SMART" id="SM00022">
    <property type="entry name" value="PLAc"/>
    <property type="match status" value="1"/>
</dbReference>
<reference evidence="9" key="2">
    <citation type="submission" date="2023-05" db="EMBL/GenBank/DDBJ databases">
        <authorList>
            <consortium name="Lawrence Berkeley National Laboratory"/>
            <person name="Steindorff A."/>
            <person name="Hensen N."/>
            <person name="Bonometti L."/>
            <person name="Westerberg I."/>
            <person name="Brannstrom I.O."/>
            <person name="Guillou S."/>
            <person name="Cros-Aarteil S."/>
            <person name="Calhoun S."/>
            <person name="Haridas S."/>
            <person name="Kuo A."/>
            <person name="Mondo S."/>
            <person name="Pangilinan J."/>
            <person name="Riley R."/>
            <person name="Labutti K."/>
            <person name="Andreopoulos B."/>
            <person name="Lipzen A."/>
            <person name="Chen C."/>
            <person name="Yanf M."/>
            <person name="Daum C."/>
            <person name="Ng V."/>
            <person name="Clum A."/>
            <person name="Ohm R."/>
            <person name="Martin F."/>
            <person name="Silar P."/>
            <person name="Natvig D."/>
            <person name="Lalanne C."/>
            <person name="Gautier V."/>
            <person name="Ament-Velasquez S.L."/>
            <person name="Kruys A."/>
            <person name="Hutchinson M.I."/>
            <person name="Powell A.J."/>
            <person name="Barry K."/>
            <person name="Miller A.N."/>
            <person name="Grigoriev I.V."/>
            <person name="Debuchy R."/>
            <person name="Gladieux P."/>
            <person name="Thoren M.H."/>
            <person name="Johannesson H."/>
        </authorList>
    </citation>
    <scope>NUCLEOTIDE SEQUENCE</scope>
    <source>
        <strain evidence="9">CBS 123565</strain>
    </source>
</reference>
<feature type="region of interest" description="Disordered" evidence="7">
    <location>
        <begin position="594"/>
        <end position="676"/>
    </location>
</feature>
<comment type="similarity">
    <text evidence="1 6">Belongs to the lysophospholipase family.</text>
</comment>
<evidence type="ECO:0000313" key="9">
    <source>
        <dbReference type="EMBL" id="KAK4134330.1"/>
    </source>
</evidence>
<dbReference type="Pfam" id="PF01735">
    <property type="entry name" value="PLA2_B"/>
    <property type="match status" value="1"/>
</dbReference>
<feature type="domain" description="PLA2c" evidence="8">
    <location>
        <begin position="171"/>
        <end position="807"/>
    </location>
</feature>
<sequence length="816" mass="89903">MPRPQLTNNGRVFSLPRQPARHSFLSSRREPRPKPEKGWLHASKLISVTATSVLLAVWLYPTDDALQHIGPRAKFAQGSPQSPVAAQDTPQDPADCKTDDSAWARFAQNFDDISIVPSKDALQDKVVDMIMPEWSKFIPGYVRKLQRELNMAPDSLAVEIWKEAHDPYTHPEIQYAAKVRVSRDLCDEEKAFLERRKKMIAPALASYLGLKEEDIHPDDIPTIALCGSGGGLRALVAGTGSFLATAEDGLFDCVTYMSGVSGSCWLQSLYYSSVAEADFRHAIDHLKAHLGTHIAYPPVAFGSLTTSPTNKYLLSGMVEKLKGDPGAQFGLVDAYGVLLASRLLVPKGELGVNGQDFKLSNQRDYIKYGQNPLPIYTAVRHEIPELDSPEYGGPGSLSDEAKNTARREACFQWFETTPYEFFCEEFSAGIPTWAMGRKFKNGSDLPSATGSRLPETRMPLLMGIWGSAFCATLSHYYREIRPVVKGLAGFQAVDDLIWGHNKDLSMVHPIEPASIPNFVHGMYGQLPDTVPQAVYDNEYLQLMDAGMSNNLPIYPLLRPGRDVDIIVAFDASADIKTDNWLSVAEGYARQRGIKGWPVGAGWPKPNKTPSAAATDLEEAQAHSTAEAESKITQAKTDQVTAARDDPGQSGGEPKDPAHMTESKANTQAEESRRQADATATLGYCTVWVGTTQERAAEPPPPPVDDMSTWRLMEPDAGITVVYLPLLANEKAAPGLDVAMADYMSTWNFVYAPEQIDELVGLAKANYGEGKAQVRATVRAVYERRKRKREEREREEGWRAMVRRGAVGKLGEGDHFS</sequence>
<evidence type="ECO:0000256" key="1">
    <source>
        <dbReference type="ARBA" id="ARBA00008780"/>
    </source>
</evidence>
<name>A0AAN6ZCS7_9PEZI</name>
<gene>
    <name evidence="9" type="ORF">BT67DRAFT_380491</name>
</gene>
<organism evidence="9 10">
    <name type="scientific">Trichocladium antarcticum</name>
    <dbReference type="NCBI Taxonomy" id="1450529"/>
    <lineage>
        <taxon>Eukaryota</taxon>
        <taxon>Fungi</taxon>
        <taxon>Dikarya</taxon>
        <taxon>Ascomycota</taxon>
        <taxon>Pezizomycotina</taxon>
        <taxon>Sordariomycetes</taxon>
        <taxon>Sordariomycetidae</taxon>
        <taxon>Sordariales</taxon>
        <taxon>Chaetomiaceae</taxon>
        <taxon>Trichocladium</taxon>
    </lineage>
</organism>
<evidence type="ECO:0000313" key="10">
    <source>
        <dbReference type="Proteomes" id="UP001304895"/>
    </source>
</evidence>
<comment type="caution">
    <text evidence="9">The sequence shown here is derived from an EMBL/GenBank/DDBJ whole genome shotgun (WGS) entry which is preliminary data.</text>
</comment>
<dbReference type="Gene3D" id="3.40.1090.10">
    <property type="entry name" value="Cytosolic phospholipase A2 catalytic domain"/>
    <property type="match status" value="2"/>
</dbReference>
<evidence type="ECO:0000256" key="7">
    <source>
        <dbReference type="SAM" id="MobiDB-lite"/>
    </source>
</evidence>
<proteinExistence type="inferred from homology"/>
<keyword evidence="3 5" id="KW-0442">Lipid degradation</keyword>
<feature type="compositionally biased region" description="Basic and acidic residues" evidence="7">
    <location>
        <begin position="27"/>
        <end position="37"/>
    </location>
</feature>
<dbReference type="GO" id="GO:0046475">
    <property type="term" value="P:glycerophospholipid catabolic process"/>
    <property type="evidence" value="ECO:0007669"/>
    <property type="project" value="TreeGrafter"/>
</dbReference>
<dbReference type="AlphaFoldDB" id="A0AAN6ZCS7"/>